<feature type="region of interest" description="Disordered" evidence="1">
    <location>
        <begin position="1"/>
        <end position="32"/>
    </location>
</feature>
<reference evidence="2 3" key="2">
    <citation type="journal article" date="2017" name="Front. Plant Sci.">
        <title>Gene Classification and Mining of Molecular Markers Useful in Red Clover (Trifolium pratense) Breeding.</title>
        <authorList>
            <person name="Istvanek J."/>
            <person name="Dluhosova J."/>
            <person name="Dluhos P."/>
            <person name="Patkova L."/>
            <person name="Nedelnik J."/>
            <person name="Repkova J."/>
        </authorList>
    </citation>
    <scope>NUCLEOTIDE SEQUENCE [LARGE SCALE GENOMIC DNA]</scope>
    <source>
        <strain evidence="3">cv. Tatra</strain>
        <tissue evidence="2">Young leaves</tissue>
    </source>
</reference>
<feature type="compositionally biased region" description="Basic and acidic residues" evidence="1">
    <location>
        <begin position="22"/>
        <end position="32"/>
    </location>
</feature>
<evidence type="ECO:0000313" key="3">
    <source>
        <dbReference type="Proteomes" id="UP000236291"/>
    </source>
</evidence>
<organism evidence="2 3">
    <name type="scientific">Trifolium pratense</name>
    <name type="common">Red clover</name>
    <dbReference type="NCBI Taxonomy" id="57577"/>
    <lineage>
        <taxon>Eukaryota</taxon>
        <taxon>Viridiplantae</taxon>
        <taxon>Streptophyta</taxon>
        <taxon>Embryophyta</taxon>
        <taxon>Tracheophyta</taxon>
        <taxon>Spermatophyta</taxon>
        <taxon>Magnoliopsida</taxon>
        <taxon>eudicotyledons</taxon>
        <taxon>Gunneridae</taxon>
        <taxon>Pentapetalae</taxon>
        <taxon>rosids</taxon>
        <taxon>fabids</taxon>
        <taxon>Fabales</taxon>
        <taxon>Fabaceae</taxon>
        <taxon>Papilionoideae</taxon>
        <taxon>50 kb inversion clade</taxon>
        <taxon>NPAAA clade</taxon>
        <taxon>Hologalegina</taxon>
        <taxon>IRL clade</taxon>
        <taxon>Trifolieae</taxon>
        <taxon>Trifolium</taxon>
    </lineage>
</organism>
<accession>A0A2K3L7Y6</accession>
<dbReference type="ExpressionAtlas" id="A0A2K3L7Y6">
    <property type="expression patterns" value="baseline"/>
</dbReference>
<proteinExistence type="predicted"/>
<feature type="region of interest" description="Disordered" evidence="1">
    <location>
        <begin position="46"/>
        <end position="88"/>
    </location>
</feature>
<protein>
    <submittedName>
        <fullName evidence="2">Uncharacterized protein</fullName>
    </submittedName>
</protein>
<reference evidence="2 3" key="1">
    <citation type="journal article" date="2014" name="Am. J. Bot.">
        <title>Genome assembly and annotation for red clover (Trifolium pratense; Fabaceae).</title>
        <authorList>
            <person name="Istvanek J."/>
            <person name="Jaros M."/>
            <person name="Krenek A."/>
            <person name="Repkova J."/>
        </authorList>
    </citation>
    <scope>NUCLEOTIDE SEQUENCE [LARGE SCALE GENOMIC DNA]</scope>
    <source>
        <strain evidence="3">cv. Tatra</strain>
        <tissue evidence="2">Young leaves</tissue>
    </source>
</reference>
<dbReference type="Proteomes" id="UP000236291">
    <property type="component" value="Unassembled WGS sequence"/>
</dbReference>
<feature type="compositionally biased region" description="Basic and acidic residues" evidence="1">
    <location>
        <begin position="69"/>
        <end position="83"/>
    </location>
</feature>
<evidence type="ECO:0000256" key="1">
    <source>
        <dbReference type="SAM" id="MobiDB-lite"/>
    </source>
</evidence>
<evidence type="ECO:0000313" key="2">
    <source>
        <dbReference type="EMBL" id="PNX74652.1"/>
    </source>
</evidence>
<dbReference type="AlphaFoldDB" id="A0A2K3L7Y6"/>
<name>A0A2K3L7Y6_TRIPR</name>
<sequence length="110" mass="11705">MSPSMAKDADSVSFANSCHEVPAGEKSNEPDIVEEKLVCNGVAEDKVFVQDDNNPSEKITDIEDNGSNNDKDNNENGDNKNGNDETSDVVEVIVTSGADCKGVELMDVAV</sequence>
<dbReference type="EMBL" id="ASHM01027843">
    <property type="protein sequence ID" value="PNX74652.1"/>
    <property type="molecule type" value="Genomic_DNA"/>
</dbReference>
<gene>
    <name evidence="2" type="ORF">L195_g030577</name>
</gene>
<comment type="caution">
    <text evidence="2">The sequence shown here is derived from an EMBL/GenBank/DDBJ whole genome shotgun (WGS) entry which is preliminary data.</text>
</comment>